<keyword evidence="2" id="KW-0560">Oxidoreductase</keyword>
<dbReference type="RefSeq" id="WP_045024490.1">
    <property type="nucleotide sequence ID" value="NZ_CP166106.1"/>
</dbReference>
<dbReference type="InterPro" id="IPR036188">
    <property type="entry name" value="FAD/NAD-bd_sf"/>
</dbReference>
<evidence type="ECO:0000313" key="4">
    <source>
        <dbReference type="EMBL" id="KJF70214.1"/>
    </source>
</evidence>
<evidence type="ECO:0000259" key="3">
    <source>
        <dbReference type="Pfam" id="PF01266"/>
    </source>
</evidence>
<reference evidence="4 5" key="1">
    <citation type="submission" date="2014-12" db="EMBL/GenBank/DDBJ databases">
        <authorList>
            <person name="Kuzmanovic N."/>
            <person name="Pulawska J."/>
            <person name="Obradovic A."/>
        </authorList>
    </citation>
    <scope>NUCLEOTIDE SEQUENCE [LARGE SCALE GENOMIC DNA]</scope>
    <source>
        <strain evidence="4 5">KFB 330</strain>
    </source>
</reference>
<dbReference type="EMBL" id="JWIT01000042">
    <property type="protein sequence ID" value="KJF70214.1"/>
    <property type="molecule type" value="Genomic_DNA"/>
</dbReference>
<keyword evidence="5" id="KW-1185">Reference proteome</keyword>
<protein>
    <submittedName>
        <fullName evidence="4">Amino acid dehydrogenase</fullName>
    </submittedName>
</protein>
<dbReference type="SUPFAM" id="SSF54373">
    <property type="entry name" value="FAD-linked reductases, C-terminal domain"/>
    <property type="match status" value="1"/>
</dbReference>
<evidence type="ECO:0000313" key="5">
    <source>
        <dbReference type="Proteomes" id="UP000032564"/>
    </source>
</evidence>
<dbReference type="Pfam" id="PF01266">
    <property type="entry name" value="DAO"/>
    <property type="match status" value="1"/>
</dbReference>
<organism evidence="4 5">
    <name type="scientific">Agrobacterium arsenijevicii</name>
    <dbReference type="NCBI Taxonomy" id="1585697"/>
    <lineage>
        <taxon>Bacteria</taxon>
        <taxon>Pseudomonadati</taxon>
        <taxon>Pseudomonadota</taxon>
        <taxon>Alphaproteobacteria</taxon>
        <taxon>Hyphomicrobiales</taxon>
        <taxon>Rhizobiaceae</taxon>
        <taxon>Rhizobium/Agrobacterium group</taxon>
        <taxon>Agrobacterium</taxon>
    </lineage>
</organism>
<dbReference type="SUPFAM" id="SSF51905">
    <property type="entry name" value="FAD/NAD(P)-binding domain"/>
    <property type="match status" value="1"/>
</dbReference>
<dbReference type="InterPro" id="IPR006076">
    <property type="entry name" value="FAD-dep_OxRdtase"/>
</dbReference>
<sequence length="403" mass="43345">MAEIFVLGAGVVGMTTAYALAQKGHSITVIDAGSAPAEGGASFGNGAQLSYCYTDALASPSLVKNLPGYVLGLDPAFRFRPTVSPDFWSWIAKFLANATKARFEANTIEVLKLAMESREALSSIRNRLDFDHRTAGKLTLYSSIQTMRDAEALSRLKNLHGAGQVMLSPAEACEREPALARYGHGFAGALWSPIDETGDSYRFCLGLRDLLENQYGVTFKFGTTVRALTKRSGKLAAIQTDQGEWACRIAVLSLGIWSRSVAATAGIRLPVWPMQGYSMTIPATKYAPVVSITDSARKIVFCRIGDRLRIAGLADIGPGIGEFSSQRFNTLMETAKGIFPEAGDYAADPKAWTGFRPMTPDSQPIVSRSKVDGLFLNCGHGSLGWTLSMGTAARLAEIVDVHA</sequence>
<evidence type="ECO:0000256" key="2">
    <source>
        <dbReference type="ARBA" id="ARBA00023002"/>
    </source>
</evidence>
<comment type="caution">
    <text evidence="4">The sequence shown here is derived from an EMBL/GenBank/DDBJ whole genome shotgun (WGS) entry which is preliminary data.</text>
</comment>
<feature type="domain" description="FAD dependent oxidoreductase" evidence="3">
    <location>
        <begin position="4"/>
        <end position="397"/>
    </location>
</feature>
<dbReference type="PANTHER" id="PTHR13847">
    <property type="entry name" value="SARCOSINE DEHYDROGENASE-RELATED"/>
    <property type="match status" value="1"/>
</dbReference>
<gene>
    <name evidence="4" type="ORF">RP75_27635</name>
</gene>
<dbReference type="Gene3D" id="3.30.9.10">
    <property type="entry name" value="D-Amino Acid Oxidase, subunit A, domain 2"/>
    <property type="match status" value="1"/>
</dbReference>
<dbReference type="Proteomes" id="UP000032564">
    <property type="component" value="Unassembled WGS sequence"/>
</dbReference>
<proteinExistence type="inferred from homology"/>
<dbReference type="Gene3D" id="3.50.50.60">
    <property type="entry name" value="FAD/NAD(P)-binding domain"/>
    <property type="match status" value="2"/>
</dbReference>
<accession>A0ABR5CZF2</accession>
<comment type="similarity">
    <text evidence="1">Belongs to the DadA oxidoreductase family.</text>
</comment>
<name>A0ABR5CZF2_9HYPH</name>
<evidence type="ECO:0000256" key="1">
    <source>
        <dbReference type="ARBA" id="ARBA00009410"/>
    </source>
</evidence>
<dbReference type="PANTHER" id="PTHR13847:SF280">
    <property type="entry name" value="D-AMINO ACID DEHYDROGENASE"/>
    <property type="match status" value="1"/>
</dbReference>